<feature type="region of interest" description="Disordered" evidence="1">
    <location>
        <begin position="882"/>
        <end position="915"/>
    </location>
</feature>
<evidence type="ECO:0000256" key="1">
    <source>
        <dbReference type="SAM" id="MobiDB-lite"/>
    </source>
</evidence>
<feature type="region of interest" description="Disordered" evidence="1">
    <location>
        <begin position="1774"/>
        <end position="1802"/>
    </location>
</feature>
<organism evidence="3 4">
    <name type="scientific">Trichuris suis</name>
    <name type="common">pig whipworm</name>
    <dbReference type="NCBI Taxonomy" id="68888"/>
    <lineage>
        <taxon>Eukaryota</taxon>
        <taxon>Metazoa</taxon>
        <taxon>Ecdysozoa</taxon>
        <taxon>Nematoda</taxon>
        <taxon>Enoplea</taxon>
        <taxon>Dorylaimia</taxon>
        <taxon>Trichinellida</taxon>
        <taxon>Trichuridae</taxon>
        <taxon>Trichuris</taxon>
    </lineage>
</organism>
<evidence type="ECO:0000256" key="2">
    <source>
        <dbReference type="SAM" id="SignalP"/>
    </source>
</evidence>
<sequence>MHGVWLLLCLLLAKCTLHEAVRRCTGKSLYTGCYNPVAAATSEERRQVIEVMKKQAFTQLVEGNQLTRVTKVLFVKPDGSFFRSDFLIALTECSAHEKISLEQLYSEECPLRKNVLWRKCNGFFSIKFTFTVPIYCHTFVAEQSQDFSLFNSTQTGRQGTHVQATMTLTEISSDPVKLEQFVKERIFQSTLDIGGRYARLVKIHSHAKSGDALQVNFTAQPSKCPYATKISPDALYSDQCPVLPSEKSLSCSASFPDKPTESATIQCSEDRTVVEPMVSPQSTTENTTTTRDIANLIKREVFESKMQFRGLRARLVKLINKTQTGEDVYVEFAVAPSKCSSELEISLEKLYSPSCPVLDVPEWMLCSGTLPRNATSKYLISCGGTIKATEIKEQDRSLLVSDLVESSLAEKAVETIKTFISNVQIQINGSHARAVKIYRYQPYDNGTYVEFSVTQSACNASEKISIPSLYSRRCPILPADYWILCSGMLPFSPWDKHSITCQERIEPDPNLPEDEPEPTVEERTGHIVTTNSTDPRNASDIATSIKQLIHSSNIRMNGSPAKLVRLNSQEVKLDFIDIKFTVAPTNCSKDGLTLDKLYSEGCPVDSTRPWMLCHSSIPLSENGRLNLACNETVQPERIGTTEPPSVNGTTGQPDGTIIGGKVDLPTVITKIKHMVHESDVQFGGWHVRFVKLIQVDVVNGSVFAQFAIAPCECNAELKLPFDKLYSTLCPVFDVPEWMVCAGTLPEKNDSKYLVNCGERMKAEKIEDADLKESTSSLEKTNASQAAGIEMALQTVRRFIFNVKIELNGSYARVVKLYKVKNYNDEIYVEFAIAESGCKATKEVTLDALYSKYCPVLPSDHWLLCIGLLSHSSDSGYSLTCQGRIESEPLPPDDEPPPTVRDPNGESGDKSNLTSSTAELDEIKTSLKQFLILSNIQMNGTYPRLVRLRKEENKNYVEFVVAPTNCSRQEQVSLEKLYSDDCPIDYTKLWMLCVGTRNAVSHDKFGVACDNVTEPDKQEPTEPPVTTPPTEVQPQSEVPTDEEVVSLIRRSVFESSVQFGGWHARFVKLIKSNMVNDDIAVEFAVAPSGCSSELKVSLEMLYSSDCPVLNVSEWLVCGGTLPRDSESTYLITCGARMKADQSVHSGGATASEKQSTRSDAEQLTEAQKAIEAIQRFVYNVRIEVNGSYARMMKLYRFDTSDTGILVEFSIAQSACPISSKIPITTLYSKSCPVLPSDYWILCNGIVPTSLYGNHSVSCQERIEIDQSLLTNDDMLPTGIDLKRLDQDTPNESKPDDIAYVSSTIKSFLYKSRIELNGSYVRLAKLINHVATPTETYAKFSISPTNCSRDTEIDLDTLYSDQCPPVETDFWIVCRGAVRAYGKEQYSVICNETMKPDKEGISASTPAPEVNVSSPDEGLTRRNLSDPEQVSSLIKKYILESKADIGGWHAKFVKLIGLQKIQEDTFATFALAPCGCRRDLKVTLKQLYSIACPPLNVTEWLVCNGSLPRNPEDPYLFKCNDRMKAEKIDSESRSGFEDITSTSPSANNSEIMQSIETMKLFIFNVRLEINGSYARLTKLYRFEPTSDGVLVEFAICQSACNATDKIEIEQLYSNSCPLVPVDHWVLCNGKVPFRPYEKHSITCNERIEVDPELPDQSRDLIFEGETINLSPMNATMDILQVTEALRRFVYESHIDIEGAYGKLTKLHSYEVKPTGVDIEFTIMKSNCSQTKQIAIEELYSEKCSIVESAYSVHCSGMLPIDGKGHYNIKCEKRMQTEKEDPIVTDPKVTTPEPGPTTPEPLPDLDPKDHTAVIDFVKHLMFSEEININGWYPRFVELLESYNKDGRVYVKYLIAPSECPSNRKVPIEYIYSDSCAVRDVGFRIVCDGLIPLRNGDFINCQIDEKKDTESHVPTETTDQDISMSKKIAEYLKRLLYVERLNIDGWHPRLVKVLESRDAGDKIHVLFSIVASGCPISENVPLQSIYSTSCNQRYYRAPIVCEAKIPLGNDDVIECHTDGNQTVYMPPSVQATSHHDDKEDTTNISISIKNVIFPDRIDLESCKEDFMKINLSNRVAEGIYVLFTVDPSKCAHETQVSPSPKAMLFKLFHPRYKHSLPLPKFGTAAQWRCSYDQVRSRRSKRCLNGIGRSFSPISRHAKALS</sequence>
<evidence type="ECO:0000313" key="3">
    <source>
        <dbReference type="EMBL" id="KFD57426.1"/>
    </source>
</evidence>
<feature type="signal peptide" evidence="2">
    <location>
        <begin position="1"/>
        <end position="20"/>
    </location>
</feature>
<feature type="region of interest" description="Disordered" evidence="1">
    <location>
        <begin position="1398"/>
        <end position="1422"/>
    </location>
</feature>
<dbReference type="EMBL" id="KL363188">
    <property type="protein sequence ID" value="KFD57426.1"/>
    <property type="molecule type" value="Genomic_DNA"/>
</dbReference>
<dbReference type="Proteomes" id="UP000030764">
    <property type="component" value="Unassembled WGS sequence"/>
</dbReference>
<protein>
    <submittedName>
        <fullName evidence="3">Uncharacterized protein</fullName>
    </submittedName>
</protein>
<keyword evidence="2" id="KW-0732">Signal</keyword>
<name>A0A085MJN0_9BILA</name>
<proteinExistence type="predicted"/>
<feature type="chain" id="PRO_5001795284" evidence="2">
    <location>
        <begin position="21"/>
        <end position="2157"/>
    </location>
</feature>
<evidence type="ECO:0000313" key="4">
    <source>
        <dbReference type="Proteomes" id="UP000030764"/>
    </source>
</evidence>
<gene>
    <name evidence="3" type="ORF">M513_01529</name>
</gene>
<feature type="region of interest" description="Disordered" evidence="1">
    <location>
        <begin position="1010"/>
        <end position="1038"/>
    </location>
</feature>
<keyword evidence="4" id="KW-1185">Reference proteome</keyword>
<accession>A0A085MJN0</accession>
<reference evidence="3 4" key="1">
    <citation type="journal article" date="2014" name="Nat. Genet.">
        <title>Genome and transcriptome of the porcine whipworm Trichuris suis.</title>
        <authorList>
            <person name="Jex A.R."/>
            <person name="Nejsum P."/>
            <person name="Schwarz E.M."/>
            <person name="Hu L."/>
            <person name="Young N.D."/>
            <person name="Hall R.S."/>
            <person name="Korhonen P.K."/>
            <person name="Liao S."/>
            <person name="Thamsborg S."/>
            <person name="Xia J."/>
            <person name="Xu P."/>
            <person name="Wang S."/>
            <person name="Scheerlinck J.P."/>
            <person name="Hofmann A."/>
            <person name="Sternberg P.W."/>
            <person name="Wang J."/>
            <person name="Gasser R.B."/>
        </authorList>
    </citation>
    <scope>NUCLEOTIDE SEQUENCE [LARGE SCALE GENOMIC DNA]</scope>
    <source>
        <strain evidence="3">DCEP-RM93M</strain>
    </source>
</reference>
<feature type="compositionally biased region" description="Pro residues" evidence="1">
    <location>
        <begin position="1790"/>
        <end position="1801"/>
    </location>
</feature>